<dbReference type="SUPFAM" id="SSF53850">
    <property type="entry name" value="Periplasmic binding protein-like II"/>
    <property type="match status" value="1"/>
</dbReference>
<reference evidence="6 7" key="1">
    <citation type="submission" date="2019-07" db="EMBL/GenBank/DDBJ databases">
        <title>Full genome sequence of Devosia sp. Gsoil 520.</title>
        <authorList>
            <person name="Im W.-T."/>
        </authorList>
    </citation>
    <scope>NUCLEOTIDE SEQUENCE [LARGE SCALE GENOMIC DNA]</scope>
    <source>
        <strain evidence="6 7">Gsoil 520</strain>
    </source>
</reference>
<dbReference type="InterPro" id="IPR005119">
    <property type="entry name" value="LysR_subst-bd"/>
</dbReference>
<dbReference type="Gene3D" id="3.40.190.10">
    <property type="entry name" value="Periplasmic binding protein-like II"/>
    <property type="match status" value="2"/>
</dbReference>
<keyword evidence="4" id="KW-0804">Transcription</keyword>
<dbReference type="GO" id="GO:0003700">
    <property type="term" value="F:DNA-binding transcription factor activity"/>
    <property type="evidence" value="ECO:0007669"/>
    <property type="project" value="InterPro"/>
</dbReference>
<dbReference type="SUPFAM" id="SSF46785">
    <property type="entry name" value="Winged helix' DNA-binding domain"/>
    <property type="match status" value="1"/>
</dbReference>
<evidence type="ECO:0000256" key="1">
    <source>
        <dbReference type="ARBA" id="ARBA00009437"/>
    </source>
</evidence>
<proteinExistence type="inferred from homology"/>
<keyword evidence="3" id="KW-0238">DNA-binding</keyword>
<dbReference type="PROSITE" id="PS50931">
    <property type="entry name" value="HTH_LYSR"/>
    <property type="match status" value="1"/>
</dbReference>
<dbReference type="KEGG" id="dea:FPZ08_02665"/>
<organism evidence="6 7">
    <name type="scientific">Devosia ginsengisoli</name>
    <dbReference type="NCBI Taxonomy" id="400770"/>
    <lineage>
        <taxon>Bacteria</taxon>
        <taxon>Pseudomonadati</taxon>
        <taxon>Pseudomonadota</taxon>
        <taxon>Alphaproteobacteria</taxon>
        <taxon>Hyphomicrobiales</taxon>
        <taxon>Devosiaceae</taxon>
        <taxon>Devosia</taxon>
    </lineage>
</organism>
<evidence type="ECO:0000313" key="6">
    <source>
        <dbReference type="EMBL" id="QDZ09742.1"/>
    </source>
</evidence>
<dbReference type="PANTHER" id="PTHR30126:SF39">
    <property type="entry name" value="HTH-TYPE TRANSCRIPTIONAL REGULATOR CYSL"/>
    <property type="match status" value="1"/>
</dbReference>
<dbReference type="EMBL" id="CP042304">
    <property type="protein sequence ID" value="QDZ09742.1"/>
    <property type="molecule type" value="Genomic_DNA"/>
</dbReference>
<dbReference type="CDD" id="cd05466">
    <property type="entry name" value="PBP2_LTTR_substrate"/>
    <property type="match status" value="1"/>
</dbReference>
<dbReference type="InterPro" id="IPR036390">
    <property type="entry name" value="WH_DNA-bd_sf"/>
</dbReference>
<evidence type="ECO:0000259" key="5">
    <source>
        <dbReference type="PROSITE" id="PS50931"/>
    </source>
</evidence>
<dbReference type="AlphaFoldDB" id="A0A5B8LQK9"/>
<keyword evidence="7" id="KW-1185">Reference proteome</keyword>
<evidence type="ECO:0000256" key="3">
    <source>
        <dbReference type="ARBA" id="ARBA00023125"/>
    </source>
</evidence>
<dbReference type="OrthoDB" id="9795022at2"/>
<comment type="similarity">
    <text evidence="1">Belongs to the LysR transcriptional regulatory family.</text>
</comment>
<keyword evidence="2" id="KW-0805">Transcription regulation</keyword>
<gene>
    <name evidence="6" type="ORF">FPZ08_02665</name>
</gene>
<dbReference type="Proteomes" id="UP000315364">
    <property type="component" value="Chromosome"/>
</dbReference>
<evidence type="ECO:0000256" key="4">
    <source>
        <dbReference type="ARBA" id="ARBA00023163"/>
    </source>
</evidence>
<name>A0A5B8LQK9_9HYPH</name>
<sequence length="299" mass="33126">MAEINLTLIQTFYLVARHGSYSAAAREMNLSYQSAANHVRRLEQVMHERLVESDQGAKKIRLTPRGVALYNLLHPELEIMLERLSLVVASQRPVLRIGLPQAIFYYLLPAVLAQFHAKFPNVEVIAYERDTSLAELVKNGSLDVCINERFFGDPVVPQSLLGTYHLNLVYPRSWGPPPRPADIPQWSRGRPLVTYEPGQTLRNMAMDFLAKGGGQTEASTSTSGSSSVKKCVESGLGFAIIPAWCVEPEDEGLVQVKIDVLPPVKVYFGQALFMAKNVYVQALQEQCRVSLVGSALEAS</sequence>
<evidence type="ECO:0000313" key="7">
    <source>
        <dbReference type="Proteomes" id="UP000315364"/>
    </source>
</evidence>
<dbReference type="InterPro" id="IPR036388">
    <property type="entry name" value="WH-like_DNA-bd_sf"/>
</dbReference>
<accession>A0A5B8LQK9</accession>
<dbReference type="InterPro" id="IPR000847">
    <property type="entry name" value="LysR_HTH_N"/>
</dbReference>
<dbReference type="GO" id="GO:0000976">
    <property type="term" value="F:transcription cis-regulatory region binding"/>
    <property type="evidence" value="ECO:0007669"/>
    <property type="project" value="TreeGrafter"/>
</dbReference>
<dbReference type="Pfam" id="PF03466">
    <property type="entry name" value="LysR_substrate"/>
    <property type="match status" value="1"/>
</dbReference>
<dbReference type="Pfam" id="PF00126">
    <property type="entry name" value="HTH_1"/>
    <property type="match status" value="1"/>
</dbReference>
<dbReference type="PANTHER" id="PTHR30126">
    <property type="entry name" value="HTH-TYPE TRANSCRIPTIONAL REGULATOR"/>
    <property type="match status" value="1"/>
</dbReference>
<feature type="domain" description="HTH lysR-type" evidence="5">
    <location>
        <begin position="4"/>
        <end position="63"/>
    </location>
</feature>
<protein>
    <submittedName>
        <fullName evidence="6">LysR family transcriptional regulator</fullName>
    </submittedName>
</protein>
<dbReference type="RefSeq" id="WP_146288551.1">
    <property type="nucleotide sequence ID" value="NZ_CP042304.1"/>
</dbReference>
<dbReference type="Gene3D" id="1.10.10.10">
    <property type="entry name" value="Winged helix-like DNA-binding domain superfamily/Winged helix DNA-binding domain"/>
    <property type="match status" value="1"/>
</dbReference>
<evidence type="ECO:0000256" key="2">
    <source>
        <dbReference type="ARBA" id="ARBA00023015"/>
    </source>
</evidence>